<gene>
    <name evidence="1" type="ORF">F2Q68_00013967</name>
</gene>
<accession>A0A8S9H7Z5</accession>
<sequence>MAVTPVGNMDTCKNTVMFWKARLSQGRLGNIVSTMDVILVGDMDILIDFVMNESTISRRLGVKTNVMLSQKAIVRFQSLHESLNQKLDECVELLTQNFKEALKQFEKEHNETVGVERPYHQKRSDEKLNLLALVGKESDE</sequence>
<dbReference type="AlphaFoldDB" id="A0A8S9H7Z5"/>
<evidence type="ECO:0000313" key="1">
    <source>
        <dbReference type="EMBL" id="KAF2555201.1"/>
    </source>
</evidence>
<protein>
    <submittedName>
        <fullName evidence="1">Uncharacterized protein</fullName>
    </submittedName>
</protein>
<reference evidence="1" key="1">
    <citation type="submission" date="2019-12" db="EMBL/GenBank/DDBJ databases">
        <title>Genome sequencing and annotation of Brassica cretica.</title>
        <authorList>
            <person name="Studholme D.J."/>
            <person name="Sarris P.F."/>
        </authorList>
    </citation>
    <scope>NUCLEOTIDE SEQUENCE</scope>
    <source>
        <strain evidence="1">PFS-001/15</strain>
        <tissue evidence="1">Leaf</tissue>
    </source>
</reference>
<comment type="caution">
    <text evidence="1">The sequence shown here is derived from an EMBL/GenBank/DDBJ whole genome shotgun (WGS) entry which is preliminary data.</text>
</comment>
<dbReference type="Proteomes" id="UP000712281">
    <property type="component" value="Unassembled WGS sequence"/>
</dbReference>
<name>A0A8S9H7Z5_BRACR</name>
<proteinExistence type="predicted"/>
<organism evidence="1 2">
    <name type="scientific">Brassica cretica</name>
    <name type="common">Mustard</name>
    <dbReference type="NCBI Taxonomy" id="69181"/>
    <lineage>
        <taxon>Eukaryota</taxon>
        <taxon>Viridiplantae</taxon>
        <taxon>Streptophyta</taxon>
        <taxon>Embryophyta</taxon>
        <taxon>Tracheophyta</taxon>
        <taxon>Spermatophyta</taxon>
        <taxon>Magnoliopsida</taxon>
        <taxon>eudicotyledons</taxon>
        <taxon>Gunneridae</taxon>
        <taxon>Pentapetalae</taxon>
        <taxon>rosids</taxon>
        <taxon>malvids</taxon>
        <taxon>Brassicales</taxon>
        <taxon>Brassicaceae</taxon>
        <taxon>Brassiceae</taxon>
        <taxon>Brassica</taxon>
    </lineage>
</organism>
<dbReference type="EMBL" id="QGKW02001940">
    <property type="protein sequence ID" value="KAF2555201.1"/>
    <property type="molecule type" value="Genomic_DNA"/>
</dbReference>
<evidence type="ECO:0000313" key="2">
    <source>
        <dbReference type="Proteomes" id="UP000712281"/>
    </source>
</evidence>